<keyword evidence="3" id="KW-1185">Reference proteome</keyword>
<name>A0A0L0F955_9EUKA</name>
<keyword evidence="1" id="KW-0732">Signal</keyword>
<proteinExistence type="predicted"/>
<evidence type="ECO:0000313" key="3">
    <source>
        <dbReference type="Proteomes" id="UP000054560"/>
    </source>
</evidence>
<evidence type="ECO:0000256" key="1">
    <source>
        <dbReference type="SAM" id="SignalP"/>
    </source>
</evidence>
<dbReference type="RefSeq" id="XP_014146540.1">
    <property type="nucleotide sequence ID" value="XM_014291065.1"/>
</dbReference>
<dbReference type="AlphaFoldDB" id="A0A0L0F955"/>
<reference evidence="2 3" key="1">
    <citation type="submission" date="2011-02" db="EMBL/GenBank/DDBJ databases">
        <title>The Genome Sequence of Sphaeroforma arctica JP610.</title>
        <authorList>
            <consortium name="The Broad Institute Genome Sequencing Platform"/>
            <person name="Russ C."/>
            <person name="Cuomo C."/>
            <person name="Young S.K."/>
            <person name="Zeng Q."/>
            <person name="Gargeya S."/>
            <person name="Alvarado L."/>
            <person name="Berlin A."/>
            <person name="Chapman S.B."/>
            <person name="Chen Z."/>
            <person name="Freedman E."/>
            <person name="Gellesch M."/>
            <person name="Goldberg J."/>
            <person name="Griggs A."/>
            <person name="Gujja S."/>
            <person name="Heilman E."/>
            <person name="Heiman D."/>
            <person name="Howarth C."/>
            <person name="Mehta T."/>
            <person name="Neiman D."/>
            <person name="Pearson M."/>
            <person name="Roberts A."/>
            <person name="Saif S."/>
            <person name="Shea T."/>
            <person name="Shenoy N."/>
            <person name="Sisk P."/>
            <person name="Stolte C."/>
            <person name="Sykes S."/>
            <person name="White J."/>
            <person name="Yandava C."/>
            <person name="Burger G."/>
            <person name="Gray M.W."/>
            <person name="Holland P.W.H."/>
            <person name="King N."/>
            <person name="Lang F.B.F."/>
            <person name="Roger A.J."/>
            <person name="Ruiz-Trillo I."/>
            <person name="Haas B."/>
            <person name="Nusbaum C."/>
            <person name="Birren B."/>
        </authorList>
    </citation>
    <scope>NUCLEOTIDE SEQUENCE [LARGE SCALE GENOMIC DNA]</scope>
    <source>
        <strain evidence="2 3">JP610</strain>
    </source>
</reference>
<dbReference type="GeneID" id="25915306"/>
<dbReference type="Proteomes" id="UP000054560">
    <property type="component" value="Unassembled WGS sequence"/>
</dbReference>
<protein>
    <submittedName>
        <fullName evidence="2">Uncharacterized protein</fullName>
    </submittedName>
</protein>
<dbReference type="EMBL" id="KQ246720">
    <property type="protein sequence ID" value="KNC72638.1"/>
    <property type="molecule type" value="Genomic_DNA"/>
</dbReference>
<feature type="signal peptide" evidence="1">
    <location>
        <begin position="1"/>
        <end position="16"/>
    </location>
</feature>
<accession>A0A0L0F955</accession>
<organism evidence="2 3">
    <name type="scientific">Sphaeroforma arctica JP610</name>
    <dbReference type="NCBI Taxonomy" id="667725"/>
    <lineage>
        <taxon>Eukaryota</taxon>
        <taxon>Ichthyosporea</taxon>
        <taxon>Ichthyophonida</taxon>
        <taxon>Sphaeroforma</taxon>
    </lineage>
</organism>
<gene>
    <name evidence="2" type="ORF">SARC_14802</name>
</gene>
<sequence length="171" mass="18146">MKLILVLAAACSAVSAMNLRQVVPSSAPGPERQPITCAEKNAFNQICSNVGKVPTDTGFECCQWSNQCGPGVPKCLERNCCRDVGPGTGPPTPPQPENPIELPAHVMTCETKLAVNPGAFECDVGSEVRTDGFLCCQWTPNPETATRECAPFGATVKCLERTCCVTDDGDQ</sequence>
<evidence type="ECO:0000313" key="2">
    <source>
        <dbReference type="EMBL" id="KNC72638.1"/>
    </source>
</evidence>
<feature type="chain" id="PRO_5005538555" evidence="1">
    <location>
        <begin position="17"/>
        <end position="171"/>
    </location>
</feature>